<keyword evidence="1" id="KW-0812">Transmembrane</keyword>
<dbReference type="GO" id="GO:0006457">
    <property type="term" value="P:protein folding"/>
    <property type="evidence" value="ECO:0007669"/>
    <property type="project" value="UniProtKB-ARBA"/>
</dbReference>
<dbReference type="InterPro" id="IPR004127">
    <property type="entry name" value="Prefoldin_subunit_alpha"/>
</dbReference>
<dbReference type="PANTHER" id="PTHR33133:SF7">
    <property type="entry name" value="F26K24.10 PROTEIN-RELATED"/>
    <property type="match status" value="1"/>
</dbReference>
<dbReference type="GO" id="GO:0009409">
    <property type="term" value="P:response to cold"/>
    <property type="evidence" value="ECO:0007669"/>
    <property type="project" value="UniProtKB-ARBA"/>
</dbReference>
<evidence type="ECO:0000313" key="3">
    <source>
        <dbReference type="Proteomes" id="UP000594638"/>
    </source>
</evidence>
<feature type="transmembrane region" description="Helical" evidence="1">
    <location>
        <begin position="240"/>
        <end position="262"/>
    </location>
</feature>
<sequence>PDTRHIFVDVGLGFHVEFTWPEALNFISAREEKLARQIEEHTQLIASIKAQIKMATSSKEKGIVAKIITASTLLIKHSLCITSSGCLLHPVSISHQVIILQYPLMMMATLGLSTNLCGNNQCQLQQFLSPLYRLPISHSNSITAHYQQKIHLLIILLYVIFVFHFSIFATASITYSTFHGFYNRPVCFISSIRYILFSIFPLLLTVVASLIILIFVFIIFGLLGALVYEGLLILGVEVDYGSNYLLILVVRVPILVLVATFYLQVEWSLAHVVVVVEYKWGFAPLKRSAYLIKGNEWIAAILEIVLCSVLMTMMLSYFAAHTVLYIYWLLQGFTWGNDI</sequence>
<dbReference type="InterPro" id="IPR009053">
    <property type="entry name" value="Prefoldin"/>
</dbReference>
<dbReference type="Gene3D" id="1.10.287.370">
    <property type="match status" value="1"/>
</dbReference>
<dbReference type="OrthoDB" id="1433917at2759"/>
<dbReference type="AlphaFoldDB" id="A0A8S0RB96"/>
<proteinExistence type="predicted"/>
<gene>
    <name evidence="2" type="ORF">OLEA9_A036832</name>
</gene>
<feature type="transmembrane region" description="Helical" evidence="1">
    <location>
        <begin position="297"/>
        <end position="330"/>
    </location>
</feature>
<feature type="non-terminal residue" evidence="2">
    <location>
        <position position="1"/>
    </location>
</feature>
<dbReference type="Pfam" id="PF02996">
    <property type="entry name" value="Prefoldin"/>
    <property type="match status" value="1"/>
</dbReference>
<feature type="transmembrane region" description="Helical" evidence="1">
    <location>
        <begin position="195"/>
        <end position="228"/>
    </location>
</feature>
<name>A0A8S0RB96_OLEEU</name>
<comment type="caution">
    <text evidence="2">The sequence shown here is derived from an EMBL/GenBank/DDBJ whole genome shotgun (WGS) entry which is preliminary data.</text>
</comment>
<dbReference type="Proteomes" id="UP000594638">
    <property type="component" value="Unassembled WGS sequence"/>
</dbReference>
<dbReference type="PANTHER" id="PTHR33133">
    <property type="entry name" value="OS08G0107100 PROTEIN-RELATED"/>
    <property type="match status" value="1"/>
</dbReference>
<dbReference type="Gramene" id="OE9A036832T1">
    <property type="protein sequence ID" value="OE9A036832C1"/>
    <property type="gene ID" value="OE9A036832"/>
</dbReference>
<organism evidence="2 3">
    <name type="scientific">Olea europaea subsp. europaea</name>
    <dbReference type="NCBI Taxonomy" id="158383"/>
    <lineage>
        <taxon>Eukaryota</taxon>
        <taxon>Viridiplantae</taxon>
        <taxon>Streptophyta</taxon>
        <taxon>Embryophyta</taxon>
        <taxon>Tracheophyta</taxon>
        <taxon>Spermatophyta</taxon>
        <taxon>Magnoliopsida</taxon>
        <taxon>eudicotyledons</taxon>
        <taxon>Gunneridae</taxon>
        <taxon>Pentapetalae</taxon>
        <taxon>asterids</taxon>
        <taxon>lamiids</taxon>
        <taxon>Lamiales</taxon>
        <taxon>Oleaceae</taxon>
        <taxon>Oleeae</taxon>
        <taxon>Olea</taxon>
    </lineage>
</organism>
<dbReference type="EMBL" id="CACTIH010002485">
    <property type="protein sequence ID" value="CAA2976593.1"/>
    <property type="molecule type" value="Genomic_DNA"/>
</dbReference>
<reference evidence="2 3" key="1">
    <citation type="submission" date="2019-12" db="EMBL/GenBank/DDBJ databases">
        <authorList>
            <person name="Alioto T."/>
            <person name="Alioto T."/>
            <person name="Gomez Garrido J."/>
        </authorList>
    </citation>
    <scope>NUCLEOTIDE SEQUENCE [LARGE SCALE GENOMIC DNA]</scope>
</reference>
<feature type="transmembrane region" description="Helical" evidence="1">
    <location>
        <begin position="152"/>
        <end position="175"/>
    </location>
</feature>
<protein>
    <submittedName>
        <fullName evidence="2">Uncharacterized protein</fullName>
    </submittedName>
</protein>
<keyword evidence="1" id="KW-0472">Membrane</keyword>
<keyword evidence="1" id="KW-1133">Transmembrane helix</keyword>
<dbReference type="SUPFAM" id="SSF46579">
    <property type="entry name" value="Prefoldin"/>
    <property type="match status" value="1"/>
</dbReference>
<evidence type="ECO:0000313" key="2">
    <source>
        <dbReference type="EMBL" id="CAA2976593.1"/>
    </source>
</evidence>
<keyword evidence="3" id="KW-1185">Reference proteome</keyword>
<evidence type="ECO:0000256" key="1">
    <source>
        <dbReference type="SAM" id="Phobius"/>
    </source>
</evidence>
<accession>A0A8S0RB96</accession>